<dbReference type="PANTHER" id="PTHR30535">
    <property type="entry name" value="VITAMIN B12-BINDING PROTEIN"/>
    <property type="match status" value="1"/>
</dbReference>
<keyword evidence="5" id="KW-1185">Reference proteome</keyword>
<dbReference type="eggNOG" id="COG0614">
    <property type="taxonomic scope" value="Bacteria"/>
</dbReference>
<dbReference type="PROSITE" id="PS50983">
    <property type="entry name" value="FE_B12_PBP"/>
    <property type="match status" value="1"/>
</dbReference>
<dbReference type="Gene3D" id="3.40.50.1980">
    <property type="entry name" value="Nitrogenase molybdenum iron protein domain"/>
    <property type="match status" value="2"/>
</dbReference>
<name>E8T3V5_THEA1</name>
<protein>
    <submittedName>
        <fullName evidence="4">Periplasmic binding protein</fullName>
    </submittedName>
</protein>
<dbReference type="HOGENOM" id="CLU_038034_2_5_0"/>
<dbReference type="KEGG" id="tam:Theam_0192"/>
<reference evidence="4" key="1">
    <citation type="submission" date="2011-01" db="EMBL/GenBank/DDBJ databases">
        <title>Complete sequence of chromosome of Thermovibrio ammonificans HB-1.</title>
        <authorList>
            <consortium name="US DOE Joint Genome Institute"/>
            <person name="Lucas S."/>
            <person name="Copeland A."/>
            <person name="Lapidus A."/>
            <person name="Cheng J.-F."/>
            <person name="Goodwin L."/>
            <person name="Pitluck S."/>
            <person name="Davenport K."/>
            <person name="Detter J.C."/>
            <person name="Han C."/>
            <person name="Tapia R."/>
            <person name="Land M."/>
            <person name="Hauser L."/>
            <person name="Kyrpides N."/>
            <person name="Ivanova N."/>
            <person name="Ovchinnikova G."/>
            <person name="Vetriani C."/>
            <person name="Woyke T."/>
        </authorList>
    </citation>
    <scope>NUCLEOTIDE SEQUENCE [LARGE SCALE GENOMIC DNA]</scope>
    <source>
        <strain evidence="4">HB-1</strain>
    </source>
</reference>
<feature type="chain" id="PRO_5003227204" evidence="2">
    <location>
        <begin position="19"/>
        <end position="250"/>
    </location>
</feature>
<accession>E8T3V5</accession>
<dbReference type="STRING" id="648996.Theam_0192"/>
<evidence type="ECO:0000259" key="3">
    <source>
        <dbReference type="PROSITE" id="PS50983"/>
    </source>
</evidence>
<evidence type="ECO:0000313" key="5">
    <source>
        <dbReference type="Proteomes" id="UP000006362"/>
    </source>
</evidence>
<dbReference type="GO" id="GO:0071281">
    <property type="term" value="P:cellular response to iron ion"/>
    <property type="evidence" value="ECO:0007669"/>
    <property type="project" value="TreeGrafter"/>
</dbReference>
<keyword evidence="1 2" id="KW-0732">Signal</keyword>
<dbReference type="EMBL" id="CP002444">
    <property type="protein sequence ID" value="ADU96165.1"/>
    <property type="molecule type" value="Genomic_DNA"/>
</dbReference>
<evidence type="ECO:0000256" key="1">
    <source>
        <dbReference type="ARBA" id="ARBA00022729"/>
    </source>
</evidence>
<evidence type="ECO:0000313" key="4">
    <source>
        <dbReference type="EMBL" id="ADU96165.1"/>
    </source>
</evidence>
<feature type="signal peptide" evidence="2">
    <location>
        <begin position="1"/>
        <end position="18"/>
    </location>
</feature>
<evidence type="ECO:0000256" key="2">
    <source>
        <dbReference type="SAM" id="SignalP"/>
    </source>
</evidence>
<dbReference type="RefSeq" id="WP_013536951.1">
    <property type="nucleotide sequence ID" value="NC_014926.1"/>
</dbReference>
<dbReference type="InterPro" id="IPR050902">
    <property type="entry name" value="ABC_Transporter_SBP"/>
</dbReference>
<gene>
    <name evidence="4" type="ordered locus">Theam_0192</name>
</gene>
<feature type="domain" description="Fe/B12 periplasmic-binding" evidence="3">
    <location>
        <begin position="21"/>
        <end position="250"/>
    </location>
</feature>
<proteinExistence type="predicted"/>
<dbReference type="SUPFAM" id="SSF53807">
    <property type="entry name" value="Helical backbone' metal receptor"/>
    <property type="match status" value="1"/>
</dbReference>
<sequence>MIRLLLFVFLLVSVAASAAERVVSLSPALTETLFFVGAGKELVGVTRYCTVPQCKGLKRVGGIVDPNVEVILSLKPTLVVATTLTPERYLDFLKSRGVKVERFRLVTLKDVEFAVERLGNLLGGNGSQKRAEFEAELRAAVLKLGCLSGKRVVLLLGKRVAYVAGSRSYLGEALELAGAKVYPDAAFEAVSWDYLCSLSPDVVVLLSEVSLPACLKKVRTVNALPLKDLLLHPSPVFIRGLETLGREVCR</sequence>
<dbReference type="AlphaFoldDB" id="E8T3V5"/>
<dbReference type="InterPro" id="IPR054828">
    <property type="entry name" value="Vit_B12_bind_prot"/>
</dbReference>
<dbReference type="Pfam" id="PF01497">
    <property type="entry name" value="Peripla_BP_2"/>
    <property type="match status" value="1"/>
</dbReference>
<dbReference type="NCBIfam" id="NF038402">
    <property type="entry name" value="TroA_like"/>
    <property type="match status" value="1"/>
</dbReference>
<dbReference type="InterPro" id="IPR002491">
    <property type="entry name" value="ABC_transptr_periplasmic_BD"/>
</dbReference>
<dbReference type="PANTHER" id="PTHR30535:SF34">
    <property type="entry name" value="MOLYBDATE-BINDING PROTEIN MOLA"/>
    <property type="match status" value="1"/>
</dbReference>
<dbReference type="Proteomes" id="UP000006362">
    <property type="component" value="Chromosome"/>
</dbReference>
<organism evidence="4 5">
    <name type="scientific">Thermovibrio ammonificans (strain DSM 15698 / JCM 12110 / HB-1)</name>
    <dbReference type="NCBI Taxonomy" id="648996"/>
    <lineage>
        <taxon>Bacteria</taxon>
        <taxon>Pseudomonadati</taxon>
        <taxon>Aquificota</taxon>
        <taxon>Aquificia</taxon>
        <taxon>Desulfurobacteriales</taxon>
        <taxon>Desulfurobacteriaceae</taxon>
        <taxon>Thermovibrio</taxon>
    </lineage>
</organism>